<sequence>MSEGKGVIEGPVVGGLGALEVSFAYRGRAVLEDISLELRPREWLVLLGPNGSGKSTLLRLLAGLLKPTRGGVYLGGRPLGGYSSWLRGQQIAFLPQNGGYPEDLTVEEVVALGRTPHLGLLGRGGRADWEAVEWAMQQTQVSGFRHRRLPTLSGGERQRVLLARALAARPRFLLLDEPTNHLDLHHQAEFLALVAGLRAQGLGILTVLHDPNLAGKADRVAFLSEGRLLAQGRPGEVLSEALLQQVYGRQVRVRWLEGQPVVLLGG</sequence>
<dbReference type="SUPFAM" id="SSF52540">
    <property type="entry name" value="P-loop containing nucleoside triphosphate hydrolases"/>
    <property type="match status" value="1"/>
</dbReference>
<evidence type="ECO:0000256" key="4">
    <source>
        <dbReference type="ARBA" id="ARBA00022967"/>
    </source>
</evidence>
<comment type="caution">
    <text evidence="6">The sequence shown here is derived from an EMBL/GenBank/DDBJ whole genome shotgun (WGS) entry which is preliminary data.</text>
</comment>
<dbReference type="InterPro" id="IPR027417">
    <property type="entry name" value="P-loop_NTPase"/>
</dbReference>
<proteinExistence type="predicted"/>
<dbReference type="InterPro" id="IPR003593">
    <property type="entry name" value="AAA+_ATPase"/>
</dbReference>
<feature type="domain" description="ABC transporter" evidence="5">
    <location>
        <begin position="16"/>
        <end position="250"/>
    </location>
</feature>
<dbReference type="GO" id="GO:0005524">
    <property type="term" value="F:ATP binding"/>
    <property type="evidence" value="ECO:0007669"/>
    <property type="project" value="UniProtKB-KW"/>
</dbReference>
<evidence type="ECO:0000256" key="2">
    <source>
        <dbReference type="ARBA" id="ARBA00022741"/>
    </source>
</evidence>
<evidence type="ECO:0000259" key="5">
    <source>
        <dbReference type="PROSITE" id="PS50893"/>
    </source>
</evidence>
<keyword evidence="4" id="KW-1278">Translocase</keyword>
<accession>A0A7C3DQI2</accession>
<dbReference type="AlphaFoldDB" id="A0A7C3DQI2"/>
<dbReference type="PANTHER" id="PTHR42794:SF1">
    <property type="entry name" value="HEMIN IMPORT ATP-BINDING PROTEIN HMUV"/>
    <property type="match status" value="1"/>
</dbReference>
<keyword evidence="1" id="KW-0813">Transport</keyword>
<dbReference type="InterPro" id="IPR017871">
    <property type="entry name" value="ABC_transporter-like_CS"/>
</dbReference>
<dbReference type="GO" id="GO:0016887">
    <property type="term" value="F:ATP hydrolysis activity"/>
    <property type="evidence" value="ECO:0007669"/>
    <property type="project" value="InterPro"/>
</dbReference>
<evidence type="ECO:0000256" key="3">
    <source>
        <dbReference type="ARBA" id="ARBA00022840"/>
    </source>
</evidence>
<keyword evidence="3 6" id="KW-0067">ATP-binding</keyword>
<dbReference type="PROSITE" id="PS00211">
    <property type="entry name" value="ABC_TRANSPORTER_1"/>
    <property type="match status" value="1"/>
</dbReference>
<evidence type="ECO:0000256" key="1">
    <source>
        <dbReference type="ARBA" id="ARBA00022448"/>
    </source>
</evidence>
<dbReference type="PROSITE" id="PS50893">
    <property type="entry name" value="ABC_TRANSPORTER_2"/>
    <property type="match status" value="1"/>
</dbReference>
<keyword evidence="2" id="KW-0547">Nucleotide-binding</keyword>
<dbReference type="InterPro" id="IPR003439">
    <property type="entry name" value="ABC_transporter-like_ATP-bd"/>
</dbReference>
<dbReference type="Gene3D" id="3.40.50.300">
    <property type="entry name" value="P-loop containing nucleotide triphosphate hydrolases"/>
    <property type="match status" value="1"/>
</dbReference>
<name>A0A7C3DQI2_MEIRU</name>
<dbReference type="SMART" id="SM00382">
    <property type="entry name" value="AAA"/>
    <property type="match status" value="1"/>
</dbReference>
<gene>
    <name evidence="6" type="ORF">ENS82_11375</name>
</gene>
<protein>
    <submittedName>
        <fullName evidence="6">ABC transporter ATP-binding protein</fullName>
    </submittedName>
</protein>
<organism evidence="6">
    <name type="scientific">Meiothermus ruber</name>
    <dbReference type="NCBI Taxonomy" id="277"/>
    <lineage>
        <taxon>Bacteria</taxon>
        <taxon>Thermotogati</taxon>
        <taxon>Deinococcota</taxon>
        <taxon>Deinococci</taxon>
        <taxon>Thermales</taxon>
        <taxon>Thermaceae</taxon>
        <taxon>Meiothermus</taxon>
    </lineage>
</organism>
<evidence type="ECO:0000313" key="6">
    <source>
        <dbReference type="EMBL" id="HFG21288.1"/>
    </source>
</evidence>
<reference evidence="6" key="1">
    <citation type="journal article" date="2020" name="mSystems">
        <title>Genome- and Community-Level Interaction Insights into Carbon Utilization and Element Cycling Functions of Hydrothermarchaeota in Hydrothermal Sediment.</title>
        <authorList>
            <person name="Zhou Z."/>
            <person name="Liu Y."/>
            <person name="Xu W."/>
            <person name="Pan J."/>
            <person name="Luo Z.H."/>
            <person name="Li M."/>
        </authorList>
    </citation>
    <scope>NUCLEOTIDE SEQUENCE [LARGE SCALE GENOMIC DNA]</scope>
    <source>
        <strain evidence="6">SpSt-524</strain>
    </source>
</reference>
<dbReference type="EMBL" id="DSWI01000026">
    <property type="protein sequence ID" value="HFG21288.1"/>
    <property type="molecule type" value="Genomic_DNA"/>
</dbReference>
<dbReference type="FunFam" id="3.40.50.300:FF:000134">
    <property type="entry name" value="Iron-enterobactin ABC transporter ATP-binding protein"/>
    <property type="match status" value="1"/>
</dbReference>
<dbReference type="Pfam" id="PF00005">
    <property type="entry name" value="ABC_tran"/>
    <property type="match status" value="1"/>
</dbReference>
<dbReference type="PANTHER" id="PTHR42794">
    <property type="entry name" value="HEMIN IMPORT ATP-BINDING PROTEIN HMUV"/>
    <property type="match status" value="1"/>
</dbReference>